<dbReference type="InterPro" id="IPR036049">
    <property type="entry name" value="Ribosomal_uL29_sf"/>
</dbReference>
<dbReference type="GO" id="GO:0003735">
    <property type="term" value="F:structural constituent of ribosome"/>
    <property type="evidence" value="ECO:0007669"/>
    <property type="project" value="InterPro"/>
</dbReference>
<comment type="caution">
    <text evidence="1">The sequence shown here is derived from an EMBL/GenBank/DDBJ whole genome shotgun (WGS) entry which is preliminary data.</text>
</comment>
<dbReference type="EMBL" id="MGBR01000001">
    <property type="protein sequence ID" value="OGK73385.1"/>
    <property type="molecule type" value="Genomic_DNA"/>
</dbReference>
<organism evidence="1 2">
    <name type="scientific">Candidatus Roizmanbacteria bacterium RIFOXYD1_FULL_38_12</name>
    <dbReference type="NCBI Taxonomy" id="1802093"/>
    <lineage>
        <taxon>Bacteria</taxon>
        <taxon>Candidatus Roizmaniibacteriota</taxon>
    </lineage>
</organism>
<proteinExistence type="predicted"/>
<dbReference type="GO" id="GO:0005840">
    <property type="term" value="C:ribosome"/>
    <property type="evidence" value="ECO:0007669"/>
    <property type="project" value="InterPro"/>
</dbReference>
<protein>
    <recommendedName>
        <fullName evidence="3">50S ribosomal protein L29</fullName>
    </recommendedName>
</protein>
<dbReference type="GO" id="GO:0006412">
    <property type="term" value="P:translation"/>
    <property type="evidence" value="ECO:0007669"/>
    <property type="project" value="InterPro"/>
</dbReference>
<dbReference type="AlphaFoldDB" id="A0A1F7KZR5"/>
<accession>A0A1F7KZR5</accession>
<evidence type="ECO:0000313" key="1">
    <source>
        <dbReference type="EMBL" id="OGK73385.1"/>
    </source>
</evidence>
<reference evidence="1 2" key="1">
    <citation type="journal article" date="2016" name="Nat. Commun.">
        <title>Thousands of microbial genomes shed light on interconnected biogeochemical processes in an aquifer system.</title>
        <authorList>
            <person name="Anantharaman K."/>
            <person name="Brown C.T."/>
            <person name="Hug L.A."/>
            <person name="Sharon I."/>
            <person name="Castelle C.J."/>
            <person name="Probst A.J."/>
            <person name="Thomas B.C."/>
            <person name="Singh A."/>
            <person name="Wilkins M.J."/>
            <person name="Karaoz U."/>
            <person name="Brodie E.L."/>
            <person name="Williams K.H."/>
            <person name="Hubbard S.S."/>
            <person name="Banfield J.F."/>
        </authorList>
    </citation>
    <scope>NUCLEOTIDE SEQUENCE [LARGE SCALE GENOMIC DNA]</scope>
</reference>
<evidence type="ECO:0000313" key="2">
    <source>
        <dbReference type="Proteomes" id="UP000177050"/>
    </source>
</evidence>
<evidence type="ECO:0008006" key="3">
    <source>
        <dbReference type="Google" id="ProtNLM"/>
    </source>
</evidence>
<dbReference type="Gene3D" id="1.10.287.310">
    <property type="match status" value="1"/>
</dbReference>
<dbReference type="SUPFAM" id="SSF46561">
    <property type="entry name" value="Ribosomal protein L29 (L29p)"/>
    <property type="match status" value="1"/>
</dbReference>
<dbReference type="Proteomes" id="UP000177050">
    <property type="component" value="Unassembled WGS sequence"/>
</dbReference>
<sequence>MRKITKKFIEKSVSALEKESINLRGEIAKMNLDSGINPQKDTNTLSKKKRELAVLLTILATKRKEEETGGKVK</sequence>
<name>A0A1F7KZR5_9BACT</name>
<gene>
    <name evidence="1" type="ORF">A3K52_01155</name>
</gene>